<proteinExistence type="predicted"/>
<dbReference type="RefSeq" id="WP_245686886.1">
    <property type="nucleotide sequence ID" value="NZ_BJVZ01000009.1"/>
</dbReference>
<sequence>MTDVFINNYLIKAVNFSLEKEQTKGKDLNVIVIDFKVHHDDYHDVTTLLYINDFEVKVPSEDLFFRAEIQNYFTSFTNLYKEGAVGDYHLELIEKKEE</sequence>
<organism evidence="1 2">
    <name type="scientific">Tenuibacillus multivorans</name>
    <dbReference type="NCBI Taxonomy" id="237069"/>
    <lineage>
        <taxon>Bacteria</taxon>
        <taxon>Bacillati</taxon>
        <taxon>Bacillota</taxon>
        <taxon>Bacilli</taxon>
        <taxon>Bacillales</taxon>
        <taxon>Bacillaceae</taxon>
        <taxon>Tenuibacillus</taxon>
    </lineage>
</organism>
<gene>
    <name evidence="1" type="ORF">SAMN05216498_3138</name>
</gene>
<dbReference type="Gene3D" id="2.40.30.80">
    <property type="entry name" value="YkvR-like"/>
    <property type="match status" value="1"/>
</dbReference>
<reference evidence="1 2" key="1">
    <citation type="submission" date="2016-10" db="EMBL/GenBank/DDBJ databases">
        <authorList>
            <person name="de Groot N.N."/>
        </authorList>
    </citation>
    <scope>NUCLEOTIDE SEQUENCE [LARGE SCALE GENOMIC DNA]</scope>
    <source>
        <strain evidence="1 2">CGMCC 1.3442</strain>
    </source>
</reference>
<dbReference type="InterPro" id="IPR023105">
    <property type="entry name" value="YkvR-like_sf"/>
</dbReference>
<evidence type="ECO:0000313" key="1">
    <source>
        <dbReference type="EMBL" id="SDN81358.1"/>
    </source>
</evidence>
<dbReference type="SUPFAM" id="SSF159173">
    <property type="entry name" value="YkvR-like"/>
    <property type="match status" value="1"/>
</dbReference>
<dbReference type="Pfam" id="PF11514">
    <property type="entry name" value="DUF3219"/>
    <property type="match status" value="1"/>
</dbReference>
<keyword evidence="2" id="KW-1185">Reference proteome</keyword>
<dbReference type="Proteomes" id="UP000199334">
    <property type="component" value="Unassembled WGS sequence"/>
</dbReference>
<name>A0A1H0EG91_9BACI</name>
<dbReference type="EMBL" id="FNIG01000009">
    <property type="protein sequence ID" value="SDN81358.1"/>
    <property type="molecule type" value="Genomic_DNA"/>
</dbReference>
<accession>A0A1H0EG91</accession>
<evidence type="ECO:0000313" key="2">
    <source>
        <dbReference type="Proteomes" id="UP000199334"/>
    </source>
</evidence>
<evidence type="ECO:0008006" key="3">
    <source>
        <dbReference type="Google" id="ProtNLM"/>
    </source>
</evidence>
<dbReference type="AlphaFoldDB" id="A0A1H0EG91"/>
<dbReference type="InterPro" id="IPR021596">
    <property type="entry name" value="DUF3219"/>
</dbReference>
<protein>
    <recommendedName>
        <fullName evidence="3">DUF3219 domain-containing protein</fullName>
    </recommendedName>
</protein>
<dbReference type="STRING" id="237069.SAMN05216498_3138"/>